<reference evidence="1 2" key="1">
    <citation type="journal article" date="2018" name="Front. Plant Sci.">
        <title>Red Clover (Trifolium pratense) and Zigzag Clover (T. medium) - A Picture of Genomic Similarities and Differences.</title>
        <authorList>
            <person name="Dluhosova J."/>
            <person name="Istvanek J."/>
            <person name="Nedelnik J."/>
            <person name="Repkova J."/>
        </authorList>
    </citation>
    <scope>NUCLEOTIDE SEQUENCE [LARGE SCALE GENOMIC DNA]</scope>
    <source>
        <strain evidence="2">cv. 10/8</strain>
        <tissue evidence="1">Leaf</tissue>
    </source>
</reference>
<evidence type="ECO:0000313" key="1">
    <source>
        <dbReference type="EMBL" id="MCI47912.1"/>
    </source>
</evidence>
<proteinExistence type="predicted"/>
<accession>A0A392SHH2</accession>
<evidence type="ECO:0008006" key="3">
    <source>
        <dbReference type="Google" id="ProtNLM"/>
    </source>
</evidence>
<keyword evidence="2" id="KW-1185">Reference proteome</keyword>
<evidence type="ECO:0000313" key="2">
    <source>
        <dbReference type="Proteomes" id="UP000265520"/>
    </source>
</evidence>
<sequence>RKIAAWYSMVGDKLYKRGFASPMLLCVGEREARRIMEETHEGSCGSHIGARSLVGKILRAGFFWPNVYDDTPDMSEAAINANVTLTYITPLASP</sequence>
<name>A0A392SHH2_9FABA</name>
<dbReference type="Gene3D" id="1.10.340.70">
    <property type="match status" value="1"/>
</dbReference>
<dbReference type="PANTHER" id="PTHR48475">
    <property type="entry name" value="RIBONUCLEASE H"/>
    <property type="match status" value="1"/>
</dbReference>
<protein>
    <recommendedName>
        <fullName evidence="3">Integrase zinc-binding domain-containing protein</fullName>
    </recommendedName>
</protein>
<organism evidence="1 2">
    <name type="scientific">Trifolium medium</name>
    <dbReference type="NCBI Taxonomy" id="97028"/>
    <lineage>
        <taxon>Eukaryota</taxon>
        <taxon>Viridiplantae</taxon>
        <taxon>Streptophyta</taxon>
        <taxon>Embryophyta</taxon>
        <taxon>Tracheophyta</taxon>
        <taxon>Spermatophyta</taxon>
        <taxon>Magnoliopsida</taxon>
        <taxon>eudicotyledons</taxon>
        <taxon>Gunneridae</taxon>
        <taxon>Pentapetalae</taxon>
        <taxon>rosids</taxon>
        <taxon>fabids</taxon>
        <taxon>Fabales</taxon>
        <taxon>Fabaceae</taxon>
        <taxon>Papilionoideae</taxon>
        <taxon>50 kb inversion clade</taxon>
        <taxon>NPAAA clade</taxon>
        <taxon>Hologalegina</taxon>
        <taxon>IRL clade</taxon>
        <taxon>Trifolieae</taxon>
        <taxon>Trifolium</taxon>
    </lineage>
</organism>
<comment type="caution">
    <text evidence="1">The sequence shown here is derived from an EMBL/GenBank/DDBJ whole genome shotgun (WGS) entry which is preliminary data.</text>
</comment>
<dbReference type="PANTHER" id="PTHR48475:SF2">
    <property type="entry name" value="RIBONUCLEASE H"/>
    <property type="match status" value="1"/>
</dbReference>
<dbReference type="AlphaFoldDB" id="A0A392SHH2"/>
<feature type="non-terminal residue" evidence="1">
    <location>
        <position position="1"/>
    </location>
</feature>
<dbReference type="Proteomes" id="UP000265520">
    <property type="component" value="Unassembled WGS sequence"/>
</dbReference>
<dbReference type="EMBL" id="LXQA010378861">
    <property type="protein sequence ID" value="MCI47912.1"/>
    <property type="molecule type" value="Genomic_DNA"/>
</dbReference>